<dbReference type="EMBL" id="CP001821">
    <property type="protein sequence ID" value="ACZ30403.1"/>
    <property type="molecule type" value="Genomic_DNA"/>
</dbReference>
<evidence type="ECO:0000313" key="1">
    <source>
        <dbReference type="EMBL" id="ACZ30403.1"/>
    </source>
</evidence>
<organism evidence="1 2">
    <name type="scientific">Xylanimonas cellulosilytica (strain DSM 15894 / JCM 12276 / CECT 5975 / KCTC 9989 / LMG 20990 / NBRC 107835 / XIL07)</name>
    <dbReference type="NCBI Taxonomy" id="446471"/>
    <lineage>
        <taxon>Bacteria</taxon>
        <taxon>Bacillati</taxon>
        <taxon>Actinomycetota</taxon>
        <taxon>Actinomycetes</taxon>
        <taxon>Micrococcales</taxon>
        <taxon>Promicromonosporaceae</taxon>
        <taxon>Xylanimonas</taxon>
    </lineage>
</organism>
<reference evidence="2" key="1">
    <citation type="submission" date="2009-11" db="EMBL/GenBank/DDBJ databases">
        <title>The complete chromosome of Xylanimonas cellulosilytica DSM 15894.</title>
        <authorList>
            <consortium name="US DOE Joint Genome Institute (JGI-PGF)"/>
            <person name="Lucas S."/>
            <person name="Copeland A."/>
            <person name="Lapidus A."/>
            <person name="Glavina del Rio T."/>
            <person name="Dalin E."/>
            <person name="Tice H."/>
            <person name="Bruce D."/>
            <person name="Goodwin L."/>
            <person name="Pitluck S."/>
            <person name="Kyrpides N."/>
            <person name="Mavromatis K."/>
            <person name="Ivanova N."/>
            <person name="Mikhailova N."/>
            <person name="Foster B."/>
            <person name="Clum A."/>
            <person name="Brettin T."/>
            <person name="Detter J.C."/>
            <person name="Han C."/>
            <person name="Larimer F."/>
            <person name="Land M."/>
            <person name="Hauser L."/>
            <person name="Markowitz V."/>
            <person name="Cheng J.F."/>
            <person name="Hugenholtz P."/>
            <person name="Woyke T."/>
            <person name="Wu D."/>
            <person name="Gehrich-Schroeter G."/>
            <person name="Schneider S."/>
            <person name="Pukall S.R."/>
            <person name="Klenk H.P."/>
            <person name="Eisen J.A."/>
        </authorList>
    </citation>
    <scope>NUCLEOTIDE SEQUENCE [LARGE SCALE GENOMIC DNA]</scope>
    <source>
        <strain evidence="2">DSM 15894 / CECT 5975 / LMG 20990 / XIL07</strain>
    </source>
</reference>
<dbReference type="KEGG" id="xce:Xcel_1372"/>
<dbReference type="Proteomes" id="UP000002255">
    <property type="component" value="Chromosome"/>
</dbReference>
<dbReference type="HOGENOM" id="CLU_1010643_0_0_11"/>
<name>D1BRE8_XYLCX</name>
<reference evidence="1 2" key="2">
    <citation type="journal article" date="2010" name="Stand. Genomic Sci.">
        <title>Complete genome sequence of Xylanimonas cellulosilytica type strain (XIL07).</title>
        <authorList>
            <person name="Foster B."/>
            <person name="Pukall R."/>
            <person name="Abt B."/>
            <person name="Nolan M."/>
            <person name="Glavina Del Rio T."/>
            <person name="Chen F."/>
            <person name="Lucas S."/>
            <person name="Tice H."/>
            <person name="Pitluck S."/>
            <person name="Cheng J.-F."/>
            <person name="Chertkov O."/>
            <person name="Brettin T."/>
            <person name="Han C."/>
            <person name="Detter J.C."/>
            <person name="Bruce D."/>
            <person name="Goodwin L."/>
            <person name="Ivanova N."/>
            <person name="Mavromatis K."/>
            <person name="Pati A."/>
            <person name="Mikhailova N."/>
            <person name="Chen A."/>
            <person name="Palaniappan K."/>
            <person name="Land M."/>
            <person name="Hauser L."/>
            <person name="Chang Y.-J."/>
            <person name="Jeffries C.D."/>
            <person name="Chain P."/>
            <person name="Rohde M."/>
            <person name="Goeker M."/>
            <person name="Bristow J."/>
            <person name="Eisen J.A."/>
            <person name="Markowitz V."/>
            <person name="Hugenholtz P."/>
            <person name="Kyrpides N.C."/>
            <person name="Klenk H.-P."/>
            <person name="Lapidus A."/>
        </authorList>
    </citation>
    <scope>NUCLEOTIDE SEQUENCE [LARGE SCALE GENOMIC DNA]</scope>
    <source>
        <strain evidence="2">DSM 15894 / CECT 5975 / LMG 20990 / XIL07</strain>
    </source>
</reference>
<proteinExistence type="predicted"/>
<dbReference type="RefSeq" id="WP_012878145.1">
    <property type="nucleotide sequence ID" value="NC_013530.1"/>
</dbReference>
<protein>
    <submittedName>
        <fullName evidence="1">Uncharacterized protein</fullName>
    </submittedName>
</protein>
<gene>
    <name evidence="1" type="ordered locus">Xcel_1372</name>
</gene>
<evidence type="ECO:0000313" key="2">
    <source>
        <dbReference type="Proteomes" id="UP000002255"/>
    </source>
</evidence>
<dbReference type="AlphaFoldDB" id="D1BRE8"/>
<sequence>MTTSTSTLRLRALPAAAPDLRAALGTVPGLFRLSDDPAAAVTWLAGGPGWAAQADAALTAGARLVVLDTDVPVTPDDVARFSGRPVVLHGPRTHAPQLRRLAQLLPGLGAAELVDLLVVDGSDEKRAPDVALWDAVSMLTAVGLDLDVVPRVTGGDQVVMADAIAGTARVHLTCVHRPGATTRTSMKIFTPHGSVEAAMGDPTVALPGQVLVVTADGGSLVGTAYETSRRVALRDAHAALTGDGAPPPPGLIDIHSRAARLFSQVSWVPGTAQSSPQPEGAR</sequence>
<keyword evidence="2" id="KW-1185">Reference proteome</keyword>
<accession>D1BRE8</accession>
<dbReference type="STRING" id="446471.Xcel_1372"/>